<dbReference type="InterPro" id="IPR051013">
    <property type="entry name" value="MBL_superfamily_lactonases"/>
</dbReference>
<dbReference type="SUPFAM" id="SSF56281">
    <property type="entry name" value="Metallo-hydrolase/oxidoreductase"/>
    <property type="match status" value="1"/>
</dbReference>
<dbReference type="PANTHER" id="PTHR42978:SF2">
    <property type="entry name" value="102 KBASES UNSTABLE REGION: FROM 1 TO 119443"/>
    <property type="match status" value="1"/>
</dbReference>
<dbReference type="Pfam" id="PF00753">
    <property type="entry name" value="Lactamase_B"/>
    <property type="match status" value="1"/>
</dbReference>
<keyword evidence="8" id="KW-1185">Reference proteome</keyword>
<dbReference type="PANTHER" id="PTHR42978">
    <property type="entry name" value="QUORUM-QUENCHING LACTONASE YTNP-RELATED-RELATED"/>
    <property type="match status" value="1"/>
</dbReference>
<dbReference type="Gene3D" id="3.60.15.10">
    <property type="entry name" value="Ribonuclease Z/Hydroxyacylglutathione hydrolase-like"/>
    <property type="match status" value="1"/>
</dbReference>
<evidence type="ECO:0000259" key="6">
    <source>
        <dbReference type="SMART" id="SM00849"/>
    </source>
</evidence>
<gene>
    <name evidence="7" type="ORF">EI168_03975</name>
</gene>
<organism evidence="7 8">
    <name type="scientific">Halomonas casei</name>
    <dbReference type="NCBI Taxonomy" id="2742613"/>
    <lineage>
        <taxon>Bacteria</taxon>
        <taxon>Pseudomonadati</taxon>
        <taxon>Pseudomonadota</taxon>
        <taxon>Gammaproteobacteria</taxon>
        <taxon>Oceanospirillales</taxon>
        <taxon>Halomonadaceae</taxon>
        <taxon>Halomonas</taxon>
    </lineage>
</organism>
<dbReference type="EMBL" id="RRZD01000003">
    <property type="protein sequence ID" value="MBE0399269.1"/>
    <property type="molecule type" value="Genomic_DNA"/>
</dbReference>
<dbReference type="CDD" id="cd07729">
    <property type="entry name" value="AHL_lactonase_MBL-fold"/>
    <property type="match status" value="1"/>
</dbReference>
<evidence type="ECO:0000256" key="1">
    <source>
        <dbReference type="ARBA" id="ARBA00001947"/>
    </source>
</evidence>
<dbReference type="Proteomes" id="UP001645039">
    <property type="component" value="Unassembled WGS sequence"/>
</dbReference>
<dbReference type="NCBIfam" id="NF045700">
    <property type="entry name" value="AHLLactAttM"/>
    <property type="match status" value="1"/>
</dbReference>
<reference evidence="7 8" key="1">
    <citation type="submission" date="2020-07" db="EMBL/GenBank/DDBJ databases">
        <title>Halophilic bacteria isolated from french cheeses.</title>
        <authorList>
            <person name="Kothe C.I."/>
            <person name="Farah-Kraiem B."/>
            <person name="Renault P."/>
            <person name="Dridi B."/>
        </authorList>
    </citation>
    <scope>NUCLEOTIDE SEQUENCE [LARGE SCALE GENOMIC DNA]</scope>
    <source>
        <strain evidence="7 8">FME1</strain>
    </source>
</reference>
<dbReference type="InterPro" id="IPR036866">
    <property type="entry name" value="RibonucZ/Hydroxyglut_hydro"/>
</dbReference>
<comment type="cofactor">
    <cofactor evidence="1">
        <name>Zn(2+)</name>
        <dbReference type="ChEBI" id="CHEBI:29105"/>
    </cofactor>
</comment>
<keyword evidence="3" id="KW-0479">Metal-binding</keyword>
<evidence type="ECO:0000256" key="5">
    <source>
        <dbReference type="ARBA" id="ARBA00022833"/>
    </source>
</evidence>
<feature type="domain" description="Metallo-beta-lactamase" evidence="6">
    <location>
        <begin position="34"/>
        <end position="247"/>
    </location>
</feature>
<dbReference type="InterPro" id="IPR054889">
    <property type="entry name" value="AHLLactAttM"/>
</dbReference>
<dbReference type="InterPro" id="IPR001279">
    <property type="entry name" value="Metallo-B-lactamas"/>
</dbReference>
<protein>
    <submittedName>
        <fullName evidence="7">N-acyl homoserine lactonase family protein</fullName>
    </submittedName>
</protein>
<keyword evidence="4" id="KW-0378">Hydrolase</keyword>
<sequence>MTDIRLYMFQTGSLKCKVHNIKMNEGAGADYEIPVPFFLITHPEGHTIIDGGNAVEVATDPVGHWGGITDVYWPVMEESEGCVAQLKKMGIQPEDIRYVVQSHLHLDHTGAVGRFPNATHIVQREEYEYAFTPDWFAAGGYIRKDFDKPDLKWQFLNGTEDDHYDIYGDGTLITVFSPGHAPGHMSFKVNLPNSGPMILTIDAAYTTDHWEEKALPGFLASTVDTVRSVQKLRALADKTNATVVTGHDPDAWATFKHAPEYYD</sequence>
<evidence type="ECO:0000313" key="8">
    <source>
        <dbReference type="Proteomes" id="UP001645039"/>
    </source>
</evidence>
<evidence type="ECO:0000256" key="2">
    <source>
        <dbReference type="ARBA" id="ARBA00007749"/>
    </source>
</evidence>
<dbReference type="RefSeq" id="WP_176483374.1">
    <property type="nucleotide sequence ID" value="NZ_CBCSBM010000009.1"/>
</dbReference>
<keyword evidence="5" id="KW-0862">Zinc</keyword>
<dbReference type="SMART" id="SM00849">
    <property type="entry name" value="Lactamase_B"/>
    <property type="match status" value="1"/>
</dbReference>
<name>A0ABR9EYH5_9GAMM</name>
<proteinExistence type="inferred from homology"/>
<accession>A0ABR9EYH5</accession>
<comment type="similarity">
    <text evidence="2">Belongs to the metallo-beta-lactamase superfamily.</text>
</comment>
<evidence type="ECO:0000256" key="4">
    <source>
        <dbReference type="ARBA" id="ARBA00022801"/>
    </source>
</evidence>
<comment type="caution">
    <text evidence="7">The sequence shown here is derived from an EMBL/GenBank/DDBJ whole genome shotgun (WGS) entry which is preliminary data.</text>
</comment>
<evidence type="ECO:0000256" key="3">
    <source>
        <dbReference type="ARBA" id="ARBA00022723"/>
    </source>
</evidence>
<evidence type="ECO:0000313" key="7">
    <source>
        <dbReference type="EMBL" id="MBE0399269.1"/>
    </source>
</evidence>